<dbReference type="GO" id="GO:0031222">
    <property type="term" value="P:arabinan catabolic process"/>
    <property type="evidence" value="ECO:0007669"/>
    <property type="project" value="TreeGrafter"/>
</dbReference>
<dbReference type="GO" id="GO:0009044">
    <property type="term" value="F:xylan 1,4-beta-xylosidase activity"/>
    <property type="evidence" value="ECO:0007669"/>
    <property type="project" value="InterPro"/>
</dbReference>
<dbReference type="GO" id="GO:0009505">
    <property type="term" value="C:plant-type cell wall"/>
    <property type="evidence" value="ECO:0007669"/>
    <property type="project" value="TreeGrafter"/>
</dbReference>
<sequence length="160" mass="17995">MTDMRNWADAASGYPGRTYRFFKFGYGLSYSTYSYKFKTKAGSSSLFLNIKSLGEACQTVIGFEKISLNAGEESQVEFVLSPCEHFSHAMEDGRKVLDKGGSYFLVVGEEELWIEKPIGDQNEQRLSLVDSLSTFHVGLLLSTDRFGDRRTFAVRIAGVW</sequence>
<dbReference type="InterPro" id="IPR044993">
    <property type="entry name" value="BXL"/>
</dbReference>
<feature type="domain" description="Fibronectin type III-like" evidence="2">
    <location>
        <begin position="42"/>
        <end position="110"/>
    </location>
</feature>
<evidence type="ECO:0000256" key="1">
    <source>
        <dbReference type="ARBA" id="ARBA00005336"/>
    </source>
</evidence>
<dbReference type="Proteomes" id="UP000639772">
    <property type="component" value="Unassembled WGS sequence"/>
</dbReference>
<dbReference type="SMART" id="SM01217">
    <property type="entry name" value="Fn3_like"/>
    <property type="match status" value="1"/>
</dbReference>
<gene>
    <name evidence="4" type="ORF">HPP92_015727</name>
    <name evidence="3" type="ORF">HPP92_016341</name>
</gene>
<dbReference type="PANTHER" id="PTHR42721:SF3">
    <property type="entry name" value="BETA-D-XYLOSIDASE 5-RELATED"/>
    <property type="match status" value="1"/>
</dbReference>
<evidence type="ECO:0000313" key="4">
    <source>
        <dbReference type="EMBL" id="KAG0471181.1"/>
    </source>
</evidence>
<comment type="similarity">
    <text evidence="1">Belongs to the glycosyl hydrolase 3 family.</text>
</comment>
<dbReference type="GO" id="GO:0045493">
    <property type="term" value="P:xylan catabolic process"/>
    <property type="evidence" value="ECO:0007669"/>
    <property type="project" value="InterPro"/>
</dbReference>
<dbReference type="InterPro" id="IPR013783">
    <property type="entry name" value="Ig-like_fold"/>
</dbReference>
<dbReference type="EMBL" id="JADCNL010000008">
    <property type="protein sequence ID" value="KAG0469641.1"/>
    <property type="molecule type" value="Genomic_DNA"/>
</dbReference>
<protein>
    <recommendedName>
        <fullName evidence="2">Fibronectin type III-like domain-containing protein</fullName>
    </recommendedName>
</protein>
<dbReference type="PANTHER" id="PTHR42721">
    <property type="entry name" value="SUGAR HYDROLASE-RELATED"/>
    <property type="match status" value="1"/>
</dbReference>
<dbReference type="EMBL" id="JADCNM010000008">
    <property type="protein sequence ID" value="KAG0471181.1"/>
    <property type="molecule type" value="Genomic_DNA"/>
</dbReference>
<evidence type="ECO:0000313" key="5">
    <source>
        <dbReference type="Proteomes" id="UP000636800"/>
    </source>
</evidence>
<dbReference type="OrthoDB" id="47059at2759"/>
<dbReference type="AlphaFoldDB" id="A0A835QAR5"/>
<dbReference type="Proteomes" id="UP000636800">
    <property type="component" value="Unassembled WGS sequence"/>
</dbReference>
<dbReference type="Gene3D" id="2.60.40.10">
    <property type="entry name" value="Immunoglobulins"/>
    <property type="match status" value="1"/>
</dbReference>
<reference evidence="5 6" key="1">
    <citation type="journal article" date="2020" name="Nat. Food">
        <title>A phased Vanilla planifolia genome enables genetic improvement of flavour and production.</title>
        <authorList>
            <person name="Hasing T."/>
            <person name="Tang H."/>
            <person name="Brym M."/>
            <person name="Khazi F."/>
            <person name="Huang T."/>
            <person name="Chambers A.H."/>
        </authorList>
    </citation>
    <scope>NUCLEOTIDE SEQUENCE [LARGE SCALE GENOMIC DNA]</scope>
    <source>
        <tissue evidence="3">Leaf</tissue>
    </source>
</reference>
<organism evidence="3 5">
    <name type="scientific">Vanilla planifolia</name>
    <name type="common">Vanilla</name>
    <dbReference type="NCBI Taxonomy" id="51239"/>
    <lineage>
        <taxon>Eukaryota</taxon>
        <taxon>Viridiplantae</taxon>
        <taxon>Streptophyta</taxon>
        <taxon>Embryophyta</taxon>
        <taxon>Tracheophyta</taxon>
        <taxon>Spermatophyta</taxon>
        <taxon>Magnoliopsida</taxon>
        <taxon>Liliopsida</taxon>
        <taxon>Asparagales</taxon>
        <taxon>Orchidaceae</taxon>
        <taxon>Vanilloideae</taxon>
        <taxon>Vanilleae</taxon>
        <taxon>Vanilla</taxon>
    </lineage>
</organism>
<dbReference type="InterPro" id="IPR026891">
    <property type="entry name" value="Fn3-like"/>
</dbReference>
<name>A0A835QAR5_VANPL</name>
<accession>A0A835QAR5</accession>
<evidence type="ECO:0000313" key="6">
    <source>
        <dbReference type="Proteomes" id="UP000639772"/>
    </source>
</evidence>
<evidence type="ECO:0000259" key="2">
    <source>
        <dbReference type="SMART" id="SM01217"/>
    </source>
</evidence>
<proteinExistence type="inferred from homology"/>
<evidence type="ECO:0000313" key="3">
    <source>
        <dbReference type="EMBL" id="KAG0469641.1"/>
    </source>
</evidence>
<dbReference type="Pfam" id="PF14310">
    <property type="entry name" value="Fn3-like"/>
    <property type="match status" value="1"/>
</dbReference>
<dbReference type="GO" id="GO:0046556">
    <property type="term" value="F:alpha-L-arabinofuranosidase activity"/>
    <property type="evidence" value="ECO:0007669"/>
    <property type="project" value="TreeGrafter"/>
</dbReference>
<comment type="caution">
    <text evidence="3">The sequence shown here is derived from an EMBL/GenBank/DDBJ whole genome shotgun (WGS) entry which is preliminary data.</text>
</comment>
<keyword evidence="5" id="KW-1185">Reference proteome</keyword>